<keyword evidence="1" id="KW-0067">ATP-binding</keyword>
<accession>A0A7W7YZX9</accession>
<keyword evidence="1" id="KW-0547">Nucleotide-binding</keyword>
<dbReference type="InterPro" id="IPR015424">
    <property type="entry name" value="PyrdxlP-dep_Trfase"/>
</dbReference>
<dbReference type="EMBL" id="JACHIH010000001">
    <property type="protein sequence ID" value="MBB5045285.1"/>
    <property type="molecule type" value="Genomic_DNA"/>
</dbReference>
<dbReference type="SUPFAM" id="SSF56059">
    <property type="entry name" value="Glutathione synthetase ATP-binding domain-like"/>
    <property type="match status" value="1"/>
</dbReference>
<dbReference type="InterPro" id="IPR011761">
    <property type="entry name" value="ATP-grasp"/>
</dbReference>
<evidence type="ECO:0000256" key="1">
    <source>
        <dbReference type="PROSITE-ProRule" id="PRU00409"/>
    </source>
</evidence>
<sequence length="928" mass="100695">MQLRDLFVPLHRLLLADGDGRLALTAGGANAYYCRPTPCPDALEFSSSTASSISRRGYEAAGRARGALMQAAIQHGLEAAYETRIDQMRYELKALLGLDGSATEVVFSASGTDAQLQALALTRALLGERLTSIIVGADQTGSGTVHTARGRHFGDVTSNGQTVAKGTPLAGLPSIKSIALSLRDTAGERLSESEVDAQVLAAVTRAVASGDRVLLQLMDCSKLGWRAPSDLLIAEIATRWPTQVQLVVDACQMRLSRRRIAWYLDRGAMVLLTGSKFFTGPAFSGALLLPPPLAQTLSARDADLSGLHAYNVRSDWPRAWTALRGQFAPRLKVGQWLRWEAALEEIRAYYAVPDQFRRTALHELGVGIARMIAASPSLRLLPPQQHPGDDEMALPTIFAFTLEPDGVPLASQACKGIHRALARAEADSHSGGVDDLVTEASCLVGQPVEWQGAAGQSIAALRICIGARHVSDAWSADASLAKRNLQRQLAHVATIVARTEWLLRQHHETTIFSRSPMATQPETTSAAADRIGFARLTKMAFDGVSLLPLWQELIGKVTNGTASAGEGLDLSLIAQLLGQKETGLAVQDEVLALHQLFRSPCSAEQPRLRVLALAAAIDMGGNTPIEFLLENSGIELTTLYVVPGAGIPDQLPEHDVAIVIASDSEECRYALAEIAKRAPSWPRPLLNPPDRIGNLDRDKLHRLLRGIDGLEIPATASVSRAQLVEVLLMSQTLADVAAGADFPVIIRPRGSHAGVGLVKLDDSVALANYLIERREQEFFVSPFVDYSSEDGLFRKYRIVIADGKAYACHMAIADQWNIWYLNAGMSESAEKRLEEATFMYTFDFGFALRHRSALATMSERVGLDYFMVDCAQTKAGDLLIFEADNTAVVHNMDSPELYPYKPPQMHKIFDAFAAMLARRVAQHADRAA</sequence>
<reference evidence="3 4" key="1">
    <citation type="submission" date="2020-08" db="EMBL/GenBank/DDBJ databases">
        <title>Genomic Encyclopedia of Type Strains, Phase IV (KMG-IV): sequencing the most valuable type-strain genomes for metagenomic binning, comparative biology and taxonomic classification.</title>
        <authorList>
            <person name="Goeker M."/>
        </authorList>
    </citation>
    <scope>NUCLEOTIDE SEQUENCE [LARGE SCALE GENOMIC DNA]</scope>
    <source>
        <strain evidence="3 4">DSM 12706</strain>
    </source>
</reference>
<name>A0A7W7YZX9_9BRAD</name>
<protein>
    <recommendedName>
        <fullName evidence="2">ATP-grasp domain-containing protein</fullName>
    </recommendedName>
</protein>
<dbReference type="AlphaFoldDB" id="A0A7W7YZX9"/>
<dbReference type="GO" id="GO:0046872">
    <property type="term" value="F:metal ion binding"/>
    <property type="evidence" value="ECO:0007669"/>
    <property type="project" value="InterPro"/>
</dbReference>
<dbReference type="SUPFAM" id="SSF53383">
    <property type="entry name" value="PLP-dependent transferases"/>
    <property type="match status" value="1"/>
</dbReference>
<proteinExistence type="predicted"/>
<feature type="domain" description="ATP-grasp" evidence="2">
    <location>
        <begin position="702"/>
        <end position="917"/>
    </location>
</feature>
<comment type="caution">
    <text evidence="3">The sequence shown here is derived from an EMBL/GenBank/DDBJ whole genome shotgun (WGS) entry which is preliminary data.</text>
</comment>
<organism evidence="3 4">
    <name type="scientific">Rhodopseudomonas rhenobacensis</name>
    <dbReference type="NCBI Taxonomy" id="87461"/>
    <lineage>
        <taxon>Bacteria</taxon>
        <taxon>Pseudomonadati</taxon>
        <taxon>Pseudomonadota</taxon>
        <taxon>Alphaproteobacteria</taxon>
        <taxon>Hyphomicrobiales</taxon>
        <taxon>Nitrobacteraceae</taxon>
        <taxon>Rhodopseudomonas</taxon>
    </lineage>
</organism>
<gene>
    <name evidence="3" type="ORF">HNR60_000014</name>
</gene>
<evidence type="ECO:0000313" key="3">
    <source>
        <dbReference type="EMBL" id="MBB5045285.1"/>
    </source>
</evidence>
<keyword evidence="4" id="KW-1185">Reference proteome</keyword>
<dbReference type="Proteomes" id="UP000542353">
    <property type="component" value="Unassembled WGS sequence"/>
</dbReference>
<evidence type="ECO:0000313" key="4">
    <source>
        <dbReference type="Proteomes" id="UP000542353"/>
    </source>
</evidence>
<dbReference type="GO" id="GO:0005524">
    <property type="term" value="F:ATP binding"/>
    <property type="evidence" value="ECO:0007669"/>
    <property type="project" value="UniProtKB-UniRule"/>
</dbReference>
<dbReference type="PROSITE" id="PS50975">
    <property type="entry name" value="ATP_GRASP"/>
    <property type="match status" value="1"/>
</dbReference>
<evidence type="ECO:0000259" key="2">
    <source>
        <dbReference type="PROSITE" id="PS50975"/>
    </source>
</evidence>